<keyword evidence="1" id="KW-0808">Transferase</keyword>
<dbReference type="InterPro" id="IPR050483">
    <property type="entry name" value="CoA-transferase_III_domain"/>
</dbReference>
<reference evidence="2 3" key="1">
    <citation type="submission" date="2023-10" db="EMBL/GenBank/DDBJ databases">
        <title>Bacteria for the degradation of biodegradable plastic PBAT(Polybutylene adipate terephthalate).</title>
        <authorList>
            <person name="Weon H.-Y."/>
            <person name="Yeon J."/>
        </authorList>
    </citation>
    <scope>NUCLEOTIDE SEQUENCE [LARGE SCALE GENOMIC DNA]</scope>
    <source>
        <strain evidence="2 3">SBD 7-3</strain>
    </source>
</reference>
<dbReference type="Pfam" id="PF02515">
    <property type="entry name" value="CoA_transf_3"/>
    <property type="match status" value="2"/>
</dbReference>
<dbReference type="PANTHER" id="PTHR48207:SF4">
    <property type="entry name" value="BLL6097 PROTEIN"/>
    <property type="match status" value="1"/>
</dbReference>
<evidence type="ECO:0000256" key="1">
    <source>
        <dbReference type="ARBA" id="ARBA00022679"/>
    </source>
</evidence>
<protein>
    <submittedName>
        <fullName evidence="2">CaiB/BaiF CoA-transferase family protein</fullName>
    </submittedName>
</protein>
<sequence>MNTLLHGVTVLDFSEYIAGPYCGFLLADLGARVIKIEPPDGAEERRMGGSMRRYGGNTRMSLAMNRGKESLSIDLQQPEGREIVYKLVRDADVVVQNFVPGAAEKLGIDYETLAKINKRIVFLSSTAFGEVGPYRKRKGFDIIAHAASGVMSHYADEDGAPRGPGGIAYIDIGTGMLNALGIVSALYHRNVSGEGQKIETSLFSTGMALQAMSLLHIDGLDAEQHAQEKHILKTALGEGKKHTQIIDQFAEMRLRKDLPQTTRPIEVPDCLHRPTDRQVYPYYRVYPTGDGYLGIAALNRKLRDKLCAAIGVVDDDVAVDTGDVSDEVYFRQKQMMKTIEARLREHGNAHWMPLLEAAGVPCGPVNYRADLYTDPQAEALGLIWELHNRDLGSYKASGHPIRFSKTPVQPGRGAPSLGEHTEAVLAQAGYAPSDVERLKASRIVR</sequence>
<dbReference type="RefSeq" id="WP_316702940.1">
    <property type="nucleotide sequence ID" value="NZ_CP136336.1"/>
</dbReference>
<proteinExistence type="predicted"/>
<dbReference type="SUPFAM" id="SSF89796">
    <property type="entry name" value="CoA-transferase family III (CaiB/BaiF)"/>
    <property type="match status" value="1"/>
</dbReference>
<organism evidence="2 3">
    <name type="scientific">Piscinibacter gummiphilus</name>
    <dbReference type="NCBI Taxonomy" id="946333"/>
    <lineage>
        <taxon>Bacteria</taxon>
        <taxon>Pseudomonadati</taxon>
        <taxon>Pseudomonadota</taxon>
        <taxon>Betaproteobacteria</taxon>
        <taxon>Burkholderiales</taxon>
        <taxon>Sphaerotilaceae</taxon>
        <taxon>Piscinibacter</taxon>
    </lineage>
</organism>
<dbReference type="Proteomes" id="UP001303946">
    <property type="component" value="Chromosome"/>
</dbReference>
<name>A0ABZ0CYL6_9BURK</name>
<gene>
    <name evidence="2" type="ORF">RXV79_08250</name>
</gene>
<keyword evidence="3" id="KW-1185">Reference proteome</keyword>
<dbReference type="InterPro" id="IPR023606">
    <property type="entry name" value="CoA-Trfase_III_dom_1_sf"/>
</dbReference>
<dbReference type="Gene3D" id="3.40.50.10540">
    <property type="entry name" value="Crotonobetainyl-coa:carnitine coa-transferase, domain 1"/>
    <property type="match status" value="1"/>
</dbReference>
<dbReference type="EMBL" id="CP136336">
    <property type="protein sequence ID" value="WOB10045.1"/>
    <property type="molecule type" value="Genomic_DNA"/>
</dbReference>
<dbReference type="InterPro" id="IPR003673">
    <property type="entry name" value="CoA-Trfase_fam_III"/>
</dbReference>
<evidence type="ECO:0000313" key="3">
    <source>
        <dbReference type="Proteomes" id="UP001303946"/>
    </source>
</evidence>
<accession>A0ABZ0CYL6</accession>
<evidence type="ECO:0000313" key="2">
    <source>
        <dbReference type="EMBL" id="WOB10045.1"/>
    </source>
</evidence>
<dbReference type="Gene3D" id="3.30.1540.10">
    <property type="entry name" value="formyl-coa transferase, domain 3"/>
    <property type="match status" value="1"/>
</dbReference>
<dbReference type="PANTHER" id="PTHR48207">
    <property type="entry name" value="SUCCINATE--HYDROXYMETHYLGLUTARATE COA-TRANSFERASE"/>
    <property type="match status" value="1"/>
</dbReference>
<dbReference type="InterPro" id="IPR044855">
    <property type="entry name" value="CoA-Trfase_III_dom3_sf"/>
</dbReference>